<dbReference type="InterPro" id="IPR007492">
    <property type="entry name" value="LytTR_DNA-bd_dom"/>
</dbReference>
<reference evidence="4" key="2">
    <citation type="submission" date="2021-04" db="EMBL/GenBank/DDBJ databases">
        <authorList>
            <person name="Gilroy R."/>
        </authorList>
    </citation>
    <scope>NUCLEOTIDE SEQUENCE</scope>
    <source>
        <strain evidence="4">ChiBcec15-1070</strain>
    </source>
</reference>
<dbReference type="Pfam" id="PF00072">
    <property type="entry name" value="Response_reg"/>
    <property type="match status" value="1"/>
</dbReference>
<evidence type="ECO:0000313" key="5">
    <source>
        <dbReference type="Proteomes" id="UP000823926"/>
    </source>
</evidence>
<dbReference type="InterPro" id="IPR011006">
    <property type="entry name" value="CheY-like_superfamily"/>
</dbReference>
<dbReference type="PANTHER" id="PTHR37299:SF1">
    <property type="entry name" value="STAGE 0 SPORULATION PROTEIN A HOMOLOG"/>
    <property type="match status" value="1"/>
</dbReference>
<sequence>MKTLNCLIVDDEPLALDLLETYVARTPFLRLAGRAGSALEAFECLRQAAEAPQGAVDLLFLDIQMPQLSGMEFTRLLAERREEFGQPRVVFTTAFEQYALEGFRADALDYLLKPISYPEFLRAAMKAEEWFRTRREPLSSSGALPTEEAGKSVTAPKRDSIWVRADYRQVCIPVADILYVEGVKDYVRICRADGSSVMTQMSLKAMEEQLPSDEFVRVHRSYIVHLAQVKTIERGRILFGKVRIPISDSYREAFMERLSQRAFITPKGYPTTSE</sequence>
<keyword evidence="4" id="KW-0238">DNA-binding</keyword>
<dbReference type="SUPFAM" id="SSF52172">
    <property type="entry name" value="CheY-like"/>
    <property type="match status" value="1"/>
</dbReference>
<protein>
    <submittedName>
        <fullName evidence="4">LytTR family DNA-binding domain-containing protein</fullName>
    </submittedName>
</protein>
<name>A0A9D1TZ68_9BACT</name>
<dbReference type="Pfam" id="PF04397">
    <property type="entry name" value="LytTR"/>
    <property type="match status" value="1"/>
</dbReference>
<dbReference type="Gene3D" id="2.40.50.1020">
    <property type="entry name" value="LytTr DNA-binding domain"/>
    <property type="match status" value="1"/>
</dbReference>
<gene>
    <name evidence="4" type="ORF">H9888_08155</name>
</gene>
<feature type="domain" description="Response regulatory" evidence="2">
    <location>
        <begin position="5"/>
        <end position="128"/>
    </location>
</feature>
<evidence type="ECO:0000259" key="2">
    <source>
        <dbReference type="PROSITE" id="PS50110"/>
    </source>
</evidence>
<dbReference type="InterPro" id="IPR046947">
    <property type="entry name" value="LytR-like"/>
</dbReference>
<dbReference type="InterPro" id="IPR001789">
    <property type="entry name" value="Sig_transdc_resp-reg_receiver"/>
</dbReference>
<evidence type="ECO:0000313" key="4">
    <source>
        <dbReference type="EMBL" id="HIW11450.1"/>
    </source>
</evidence>
<dbReference type="AlphaFoldDB" id="A0A9D1TZ68"/>
<feature type="domain" description="HTH LytTR-type" evidence="3">
    <location>
        <begin position="161"/>
        <end position="260"/>
    </location>
</feature>
<dbReference type="PANTHER" id="PTHR37299">
    <property type="entry name" value="TRANSCRIPTIONAL REGULATOR-RELATED"/>
    <property type="match status" value="1"/>
</dbReference>
<dbReference type="SMART" id="SM00850">
    <property type="entry name" value="LytTR"/>
    <property type="match status" value="1"/>
</dbReference>
<organism evidence="4 5">
    <name type="scientific">Candidatus Rikenella faecigallinarum</name>
    <dbReference type="NCBI Taxonomy" id="2838745"/>
    <lineage>
        <taxon>Bacteria</taxon>
        <taxon>Pseudomonadati</taxon>
        <taxon>Bacteroidota</taxon>
        <taxon>Bacteroidia</taxon>
        <taxon>Bacteroidales</taxon>
        <taxon>Rikenellaceae</taxon>
        <taxon>Rikenella</taxon>
    </lineage>
</organism>
<dbReference type="PROSITE" id="PS50930">
    <property type="entry name" value="HTH_LYTTR"/>
    <property type="match status" value="1"/>
</dbReference>
<dbReference type="EMBL" id="DXHL01000037">
    <property type="protein sequence ID" value="HIW11450.1"/>
    <property type="molecule type" value="Genomic_DNA"/>
</dbReference>
<feature type="modified residue" description="4-aspartylphosphate" evidence="1">
    <location>
        <position position="62"/>
    </location>
</feature>
<dbReference type="SMART" id="SM00448">
    <property type="entry name" value="REC"/>
    <property type="match status" value="1"/>
</dbReference>
<dbReference type="Proteomes" id="UP000823926">
    <property type="component" value="Unassembled WGS sequence"/>
</dbReference>
<dbReference type="GO" id="GO:0000156">
    <property type="term" value="F:phosphorelay response regulator activity"/>
    <property type="evidence" value="ECO:0007669"/>
    <property type="project" value="InterPro"/>
</dbReference>
<evidence type="ECO:0000259" key="3">
    <source>
        <dbReference type="PROSITE" id="PS50930"/>
    </source>
</evidence>
<comment type="caution">
    <text evidence="4">The sequence shown here is derived from an EMBL/GenBank/DDBJ whole genome shotgun (WGS) entry which is preliminary data.</text>
</comment>
<accession>A0A9D1TZ68</accession>
<dbReference type="GO" id="GO:0003677">
    <property type="term" value="F:DNA binding"/>
    <property type="evidence" value="ECO:0007669"/>
    <property type="project" value="UniProtKB-KW"/>
</dbReference>
<proteinExistence type="predicted"/>
<keyword evidence="1" id="KW-0597">Phosphoprotein</keyword>
<dbReference type="PROSITE" id="PS50110">
    <property type="entry name" value="RESPONSE_REGULATORY"/>
    <property type="match status" value="1"/>
</dbReference>
<evidence type="ECO:0000256" key="1">
    <source>
        <dbReference type="PROSITE-ProRule" id="PRU00169"/>
    </source>
</evidence>
<reference evidence="4" key="1">
    <citation type="journal article" date="2021" name="PeerJ">
        <title>Extensive microbial diversity within the chicken gut microbiome revealed by metagenomics and culture.</title>
        <authorList>
            <person name="Gilroy R."/>
            <person name="Ravi A."/>
            <person name="Getino M."/>
            <person name="Pursley I."/>
            <person name="Horton D.L."/>
            <person name="Alikhan N.F."/>
            <person name="Baker D."/>
            <person name="Gharbi K."/>
            <person name="Hall N."/>
            <person name="Watson M."/>
            <person name="Adriaenssens E.M."/>
            <person name="Foster-Nyarko E."/>
            <person name="Jarju S."/>
            <person name="Secka A."/>
            <person name="Antonio M."/>
            <person name="Oren A."/>
            <person name="Chaudhuri R.R."/>
            <person name="La Ragione R."/>
            <person name="Hildebrand F."/>
            <person name="Pallen M.J."/>
        </authorList>
    </citation>
    <scope>NUCLEOTIDE SEQUENCE</scope>
    <source>
        <strain evidence="4">ChiBcec15-1070</strain>
    </source>
</reference>
<dbReference type="Gene3D" id="3.40.50.2300">
    <property type="match status" value="1"/>
</dbReference>